<dbReference type="RefSeq" id="WP_173415515.1">
    <property type="nucleotide sequence ID" value="NZ_CP054139.1"/>
</dbReference>
<keyword evidence="1" id="KW-0472">Membrane</keyword>
<evidence type="ECO:0008006" key="4">
    <source>
        <dbReference type="Google" id="ProtNLM"/>
    </source>
</evidence>
<feature type="transmembrane region" description="Helical" evidence="1">
    <location>
        <begin position="38"/>
        <end position="59"/>
    </location>
</feature>
<evidence type="ECO:0000313" key="2">
    <source>
        <dbReference type="EMBL" id="QKJ30845.1"/>
    </source>
</evidence>
<feature type="transmembrane region" description="Helical" evidence="1">
    <location>
        <begin position="12"/>
        <end position="32"/>
    </location>
</feature>
<proteinExistence type="predicted"/>
<accession>A0A7D4QAJ5</accession>
<name>A0A7D4QAJ5_9SPHI</name>
<keyword evidence="1" id="KW-1133">Transmembrane helix</keyword>
<organism evidence="2 3">
    <name type="scientific">Mucilaginibacter mali</name>
    <dbReference type="NCBI Taxonomy" id="2740462"/>
    <lineage>
        <taxon>Bacteria</taxon>
        <taxon>Pseudomonadati</taxon>
        <taxon>Bacteroidota</taxon>
        <taxon>Sphingobacteriia</taxon>
        <taxon>Sphingobacteriales</taxon>
        <taxon>Sphingobacteriaceae</taxon>
        <taxon>Mucilaginibacter</taxon>
    </lineage>
</organism>
<dbReference type="AlphaFoldDB" id="A0A7D4QAJ5"/>
<dbReference type="Proteomes" id="UP000505355">
    <property type="component" value="Chromosome"/>
</dbReference>
<reference evidence="2 3" key="1">
    <citation type="submission" date="2020-05" db="EMBL/GenBank/DDBJ databases">
        <title>Mucilaginibacter mali sp. nov.</title>
        <authorList>
            <person name="Kim H.S."/>
            <person name="Lee K.C."/>
            <person name="Suh M.K."/>
            <person name="Kim J.-S."/>
            <person name="Han K.-I."/>
            <person name="Eom M.K."/>
            <person name="Shin Y.K."/>
            <person name="Lee J.-S."/>
        </authorList>
    </citation>
    <scope>NUCLEOTIDE SEQUENCE [LARGE SCALE GENOMIC DNA]</scope>
    <source>
        <strain evidence="2 3">G2-14</strain>
    </source>
</reference>
<evidence type="ECO:0000313" key="3">
    <source>
        <dbReference type="Proteomes" id="UP000505355"/>
    </source>
</evidence>
<dbReference type="KEGG" id="mmab:HQ865_14170"/>
<dbReference type="EMBL" id="CP054139">
    <property type="protein sequence ID" value="QKJ30845.1"/>
    <property type="molecule type" value="Genomic_DNA"/>
</dbReference>
<sequence length="105" mass="12098">MNRLTTLTWQYYRLLLFHNLLFTVAATTVMGLATRRHFLILALLGKLVGFICAVAHHAYMHHNSFYFYRNAGIPIRRIYIGSFIMDMCVCALFLIIYALITHAAA</sequence>
<keyword evidence="1" id="KW-0812">Transmembrane</keyword>
<gene>
    <name evidence="2" type="ORF">HQ865_14170</name>
</gene>
<protein>
    <recommendedName>
        <fullName evidence="4">Fatty acid desaturase</fullName>
    </recommendedName>
</protein>
<evidence type="ECO:0000256" key="1">
    <source>
        <dbReference type="SAM" id="Phobius"/>
    </source>
</evidence>
<feature type="transmembrane region" description="Helical" evidence="1">
    <location>
        <begin position="79"/>
        <end position="100"/>
    </location>
</feature>
<keyword evidence="3" id="KW-1185">Reference proteome</keyword>